<feature type="transmembrane region" description="Helical" evidence="14">
    <location>
        <begin position="251"/>
        <end position="271"/>
    </location>
</feature>
<comment type="subcellular location">
    <subcellularLocation>
        <location evidence="1">Cell membrane</location>
        <topology evidence="1">Multi-pass membrane protein</topology>
    </subcellularLocation>
</comment>
<feature type="transmembrane region" description="Helical" evidence="14">
    <location>
        <begin position="469"/>
        <end position="493"/>
    </location>
</feature>
<keyword evidence="5 14" id="KW-0812">Transmembrane</keyword>
<dbReference type="Gene3D" id="1.20.1730.10">
    <property type="entry name" value="Sodium/glucose cotransporter"/>
    <property type="match status" value="2"/>
</dbReference>
<evidence type="ECO:0000256" key="2">
    <source>
        <dbReference type="ARBA" id="ARBA00006434"/>
    </source>
</evidence>
<evidence type="ECO:0000256" key="9">
    <source>
        <dbReference type="ARBA" id="ARBA00023136"/>
    </source>
</evidence>
<feature type="transmembrane region" description="Helical" evidence="14">
    <location>
        <begin position="27"/>
        <end position="46"/>
    </location>
</feature>
<proteinExistence type="inferred from homology"/>
<organism evidence="15">
    <name type="scientific">Lutzomyia longipalpis</name>
    <name type="common">Sand fly</name>
    <dbReference type="NCBI Taxonomy" id="7200"/>
    <lineage>
        <taxon>Eukaryota</taxon>
        <taxon>Metazoa</taxon>
        <taxon>Ecdysozoa</taxon>
        <taxon>Arthropoda</taxon>
        <taxon>Hexapoda</taxon>
        <taxon>Insecta</taxon>
        <taxon>Pterygota</taxon>
        <taxon>Neoptera</taxon>
        <taxon>Endopterygota</taxon>
        <taxon>Diptera</taxon>
        <taxon>Nematocera</taxon>
        <taxon>Psychodoidea</taxon>
        <taxon>Psychodidae</taxon>
        <taxon>Lutzomyia</taxon>
        <taxon>Lutzomyia</taxon>
    </lineage>
</organism>
<dbReference type="VEuPathDB" id="VectorBase:LLONM1_001243"/>
<evidence type="ECO:0000256" key="14">
    <source>
        <dbReference type="SAM" id="Phobius"/>
    </source>
</evidence>
<dbReference type="InterPro" id="IPR051163">
    <property type="entry name" value="Sodium:Solute_Symporter_SSF"/>
</dbReference>
<dbReference type="AlphaFoldDB" id="A0A7G3AX53"/>
<keyword evidence="11" id="KW-0739">Sodium transport</keyword>
<feature type="transmembrane region" description="Helical" evidence="14">
    <location>
        <begin position="146"/>
        <end position="169"/>
    </location>
</feature>
<evidence type="ECO:0000256" key="13">
    <source>
        <dbReference type="RuleBase" id="RU362091"/>
    </source>
</evidence>
<evidence type="ECO:0000256" key="1">
    <source>
        <dbReference type="ARBA" id="ARBA00004651"/>
    </source>
</evidence>
<dbReference type="InterPro" id="IPR018212">
    <property type="entry name" value="Na/solute_symporter_CS"/>
</dbReference>
<dbReference type="InterPro" id="IPR001734">
    <property type="entry name" value="Na/solute_symporter"/>
</dbReference>
<keyword evidence="4" id="KW-1003">Cell membrane</keyword>
<dbReference type="VEuPathDB" id="VectorBase:LLONM1_005189"/>
<protein>
    <submittedName>
        <fullName evidence="15">Putative sodium-coupled monocarboxylate transporter 1</fullName>
    </submittedName>
</protein>
<feature type="transmembrane region" description="Helical" evidence="14">
    <location>
        <begin position="53"/>
        <end position="72"/>
    </location>
</feature>
<feature type="transmembrane region" description="Helical" evidence="14">
    <location>
        <begin position="539"/>
        <end position="564"/>
    </location>
</feature>
<dbReference type="GO" id="GO:0005886">
    <property type="term" value="C:plasma membrane"/>
    <property type="evidence" value="ECO:0007669"/>
    <property type="project" value="UniProtKB-SubCell"/>
</dbReference>
<comment type="catalytic activity">
    <reaction evidence="12">
        <text>iodide(out) + 2 Na(+)(out) = iodide(in) + 2 Na(+)(in)</text>
        <dbReference type="Rhea" id="RHEA:71207"/>
        <dbReference type="ChEBI" id="CHEBI:16382"/>
        <dbReference type="ChEBI" id="CHEBI:29101"/>
    </reaction>
</comment>
<dbReference type="GO" id="GO:0098660">
    <property type="term" value="P:inorganic ion transmembrane transport"/>
    <property type="evidence" value="ECO:0007669"/>
    <property type="project" value="UniProtKB-ARBA"/>
</dbReference>
<dbReference type="PANTHER" id="PTHR42985:SF38">
    <property type="entry name" value="FI02016P"/>
    <property type="match status" value="1"/>
</dbReference>
<feature type="transmembrane region" description="Helical" evidence="14">
    <location>
        <begin position="576"/>
        <end position="594"/>
    </location>
</feature>
<keyword evidence="8" id="KW-0406">Ion transport</keyword>
<keyword evidence="3" id="KW-0813">Transport</keyword>
<dbReference type="Pfam" id="PF00474">
    <property type="entry name" value="SSF"/>
    <property type="match status" value="1"/>
</dbReference>
<reference evidence="15" key="1">
    <citation type="journal article" date="2020" name="BMC">
        <title>Leishmania infection induces a limited differential gene expression in the sand fly midgut.</title>
        <authorList>
            <person name="Coutinho-Abreu I.V."/>
            <person name="Serafim T.D."/>
            <person name="Meneses C."/>
            <person name="Kamhawi S."/>
            <person name="Oliveira F."/>
            <person name="Valenzuela J.G."/>
        </authorList>
    </citation>
    <scope>NUCLEOTIDE SEQUENCE</scope>
    <source>
        <strain evidence="15">Jacobina</strain>
        <tissue evidence="15">Midgut</tissue>
    </source>
</reference>
<feature type="transmembrane region" description="Helical" evidence="14">
    <location>
        <begin position="277"/>
        <end position="302"/>
    </location>
</feature>
<feature type="transmembrane region" description="Helical" evidence="14">
    <location>
        <begin position="513"/>
        <end position="533"/>
    </location>
</feature>
<feature type="transmembrane region" description="Helical" evidence="14">
    <location>
        <begin position="408"/>
        <end position="431"/>
    </location>
</feature>
<dbReference type="GO" id="GO:0015293">
    <property type="term" value="F:symporter activity"/>
    <property type="evidence" value="ECO:0007669"/>
    <property type="project" value="TreeGrafter"/>
</dbReference>
<keyword evidence="7" id="KW-0915">Sodium</keyword>
<dbReference type="PROSITE" id="PS00456">
    <property type="entry name" value="NA_SOLUT_SYMP_1"/>
    <property type="match status" value="1"/>
</dbReference>
<evidence type="ECO:0000256" key="12">
    <source>
        <dbReference type="ARBA" id="ARBA00036099"/>
    </source>
</evidence>
<dbReference type="GO" id="GO:0006814">
    <property type="term" value="P:sodium ion transport"/>
    <property type="evidence" value="ECO:0007669"/>
    <property type="project" value="UniProtKB-KW"/>
</dbReference>
<accession>A0A7G3AX53</accession>
<dbReference type="PROSITE" id="PS50283">
    <property type="entry name" value="NA_SOLUT_SYMP_3"/>
    <property type="match status" value="2"/>
</dbReference>
<evidence type="ECO:0000256" key="7">
    <source>
        <dbReference type="ARBA" id="ARBA00023053"/>
    </source>
</evidence>
<keyword evidence="10" id="KW-0325">Glycoprotein</keyword>
<dbReference type="GO" id="GO:0015075">
    <property type="term" value="F:monoatomic ion transmembrane transporter activity"/>
    <property type="evidence" value="ECO:0007669"/>
    <property type="project" value="UniProtKB-ARBA"/>
</dbReference>
<dbReference type="InterPro" id="IPR038377">
    <property type="entry name" value="Na/Glc_symporter_sf"/>
</dbReference>
<dbReference type="NCBIfam" id="TIGR00813">
    <property type="entry name" value="sss"/>
    <property type="match status" value="1"/>
</dbReference>
<evidence type="ECO:0000256" key="10">
    <source>
        <dbReference type="ARBA" id="ARBA00023180"/>
    </source>
</evidence>
<evidence type="ECO:0000313" key="15">
    <source>
        <dbReference type="EMBL" id="MBC1177275.1"/>
    </source>
</evidence>
<sequence length="669" mass="73162">MFAIMNVAYLPIVIYVPSLAFNQVTGVNIHICSIMLVVVCVFYTCVGGLKAVVWTDVVQVILMFAALILVAIKGTFHVNGPEIVLKNAFETDRIEAPIFNIDPTIRHSFWCLSIGGLFYWVQTNASSQNMIQRYLSLPSLRESRRAVWIFVSGVTILMLLCAYNGLLIFTTYRDCDPLTTKLAKAKDQLLPLFVMDTLGELPGLSGMFIAGVFSAALSSLSTCLNSMSAVVLEDFCKPFVRTPLTTTATNWIMRSVVVGVGALCVCLVFVVEKMGTVLQLTMSLEAITNGPLLGIFTIGILLPRINGTGGLKAVVWTDVVQVILMFAALILVAIKGTFHVNGPEIVLKNAFETDRIEAPIFNIDPTIRHSFWCLSIGGLFYWVQTNASSQNMIQRYLSLPSLRESRRAVWIFVSGVTILMLLCAYNGLLIFTTYRDCDPLTTKLAKAKDQLLPLFVMDTLGELPGLSGMFIAGVFSAALSSLSTCLNSMSAVVLEDFCKPFVRTPLTTTATNWIMRSVVVGVGALCVCLVFVVEKMGTVLQLTMSLEAITNGPLLGIFTIGILLPRINGTSALSGGVFGVLLMSWISLNAQWAIASGSLKFDTKPMSIDGCNYLFNYTSTIYTTQAPMDPEASIDASLISPVIRKYYKNPAKVVKEEVVIKDITEESYL</sequence>
<evidence type="ECO:0000256" key="8">
    <source>
        <dbReference type="ARBA" id="ARBA00023065"/>
    </source>
</evidence>
<name>A0A7G3AX53_LUTLO</name>
<comment type="similarity">
    <text evidence="2 13">Belongs to the sodium:solute symporter (SSF) (TC 2.A.21) family.</text>
</comment>
<keyword evidence="9 14" id="KW-0472">Membrane</keyword>
<evidence type="ECO:0000256" key="5">
    <source>
        <dbReference type="ARBA" id="ARBA00022692"/>
    </source>
</evidence>
<evidence type="ECO:0000256" key="6">
    <source>
        <dbReference type="ARBA" id="ARBA00022989"/>
    </source>
</evidence>
<dbReference type="PANTHER" id="PTHR42985">
    <property type="entry name" value="SODIUM-COUPLED MONOCARBOXYLATE TRANSPORTER"/>
    <property type="match status" value="1"/>
</dbReference>
<evidence type="ECO:0000256" key="4">
    <source>
        <dbReference type="ARBA" id="ARBA00022475"/>
    </source>
</evidence>
<dbReference type="EMBL" id="GITU01008572">
    <property type="protein sequence ID" value="MBC1177275.1"/>
    <property type="molecule type" value="Transcribed_RNA"/>
</dbReference>
<evidence type="ECO:0000256" key="3">
    <source>
        <dbReference type="ARBA" id="ARBA00022448"/>
    </source>
</evidence>
<feature type="transmembrane region" description="Helical" evidence="14">
    <location>
        <begin position="314"/>
        <end position="334"/>
    </location>
</feature>
<keyword evidence="6 14" id="KW-1133">Transmembrane helix</keyword>
<evidence type="ECO:0000256" key="11">
    <source>
        <dbReference type="ARBA" id="ARBA00023201"/>
    </source>
</evidence>